<dbReference type="Proteomes" id="UP000323300">
    <property type="component" value="Unassembled WGS sequence"/>
</dbReference>
<feature type="region of interest" description="Disordered" evidence="1">
    <location>
        <begin position="79"/>
        <end position="115"/>
    </location>
</feature>
<name>A0A1I3XXK1_9HYPH</name>
<evidence type="ECO:0008006" key="4">
    <source>
        <dbReference type="Google" id="ProtNLM"/>
    </source>
</evidence>
<dbReference type="RefSeq" id="WP_149759724.1">
    <property type="nucleotide sequence ID" value="NZ_BSPE01000007.1"/>
</dbReference>
<protein>
    <recommendedName>
        <fullName evidence="4">WYL domain-containing protein</fullName>
    </recommendedName>
</protein>
<keyword evidence="3" id="KW-1185">Reference proteome</keyword>
<organism evidence="2 3">
    <name type="scientific">Neomesorhizobium albiziae</name>
    <dbReference type="NCBI Taxonomy" id="335020"/>
    <lineage>
        <taxon>Bacteria</taxon>
        <taxon>Pseudomonadati</taxon>
        <taxon>Pseudomonadota</taxon>
        <taxon>Alphaproteobacteria</taxon>
        <taxon>Hyphomicrobiales</taxon>
        <taxon>Phyllobacteriaceae</taxon>
        <taxon>Neomesorhizobium</taxon>
    </lineage>
</organism>
<feature type="compositionally biased region" description="Basic and acidic residues" evidence="1">
    <location>
        <begin position="106"/>
        <end position="115"/>
    </location>
</feature>
<dbReference type="OrthoDB" id="7041725at2"/>
<evidence type="ECO:0000313" key="2">
    <source>
        <dbReference type="EMBL" id="SFK24288.1"/>
    </source>
</evidence>
<evidence type="ECO:0000313" key="3">
    <source>
        <dbReference type="Proteomes" id="UP000323300"/>
    </source>
</evidence>
<proteinExistence type="predicted"/>
<evidence type="ECO:0000256" key="1">
    <source>
        <dbReference type="SAM" id="MobiDB-lite"/>
    </source>
</evidence>
<sequence length="115" mass="12767">MPSRTYQLFAEAMAARRPVVCMYDGYPRAICPIILGHSDGAEKALTFQFDGLGSKGPVRGDWRCLELDKVSHAELIDGPWHSGQRHSQAQKCVGDVDLDVNPDSPYDPKRRLGKP</sequence>
<dbReference type="EMBL" id="FOSL01000004">
    <property type="protein sequence ID" value="SFK24288.1"/>
    <property type="molecule type" value="Genomic_DNA"/>
</dbReference>
<reference evidence="2 3" key="1">
    <citation type="submission" date="2016-10" db="EMBL/GenBank/DDBJ databases">
        <authorList>
            <person name="Varghese N."/>
            <person name="Submissions S."/>
        </authorList>
    </citation>
    <scope>NUCLEOTIDE SEQUENCE [LARGE SCALE GENOMIC DNA]</scope>
    <source>
        <strain evidence="2 3">DSM 21822</strain>
    </source>
</reference>
<gene>
    <name evidence="2" type="ORF">SAMN04488498_10432</name>
</gene>
<dbReference type="AlphaFoldDB" id="A0A1I3XXK1"/>
<accession>A0A1I3XXK1</accession>